<keyword evidence="4 7" id="KW-0812">Transmembrane</keyword>
<dbReference type="CDD" id="cd06261">
    <property type="entry name" value="TM_PBP2"/>
    <property type="match status" value="1"/>
</dbReference>
<evidence type="ECO:0000259" key="8">
    <source>
        <dbReference type="PROSITE" id="PS50928"/>
    </source>
</evidence>
<evidence type="ECO:0000256" key="5">
    <source>
        <dbReference type="ARBA" id="ARBA00022989"/>
    </source>
</evidence>
<comment type="subcellular location">
    <subcellularLocation>
        <location evidence="1 7">Cell membrane</location>
        <topology evidence="1 7">Multi-pass membrane protein</topology>
    </subcellularLocation>
</comment>
<feature type="transmembrane region" description="Helical" evidence="7">
    <location>
        <begin position="177"/>
        <end position="202"/>
    </location>
</feature>
<feature type="transmembrane region" description="Helical" evidence="7">
    <location>
        <begin position="29"/>
        <end position="52"/>
    </location>
</feature>
<feature type="domain" description="ABC transmembrane type-1" evidence="8">
    <location>
        <begin position="92"/>
        <end position="304"/>
    </location>
</feature>
<dbReference type="AlphaFoldDB" id="A0A6J4UYK2"/>
<evidence type="ECO:0000313" key="9">
    <source>
        <dbReference type="EMBL" id="CAA9562988.1"/>
    </source>
</evidence>
<evidence type="ECO:0000256" key="1">
    <source>
        <dbReference type="ARBA" id="ARBA00004651"/>
    </source>
</evidence>
<keyword evidence="2 7" id="KW-0813">Transport</keyword>
<dbReference type="Gene3D" id="1.10.3720.10">
    <property type="entry name" value="MetI-like"/>
    <property type="match status" value="1"/>
</dbReference>
<gene>
    <name evidence="9" type="ORF">AVDCRST_MAG86-789</name>
</gene>
<comment type="similarity">
    <text evidence="7">Belongs to the binding-protein-dependent transport system permease family.</text>
</comment>
<accession>A0A6J4UYK2</accession>
<keyword evidence="6 7" id="KW-0472">Membrane</keyword>
<feature type="transmembrane region" description="Helical" evidence="7">
    <location>
        <begin position="286"/>
        <end position="308"/>
    </location>
</feature>
<protein>
    <submittedName>
        <fullName evidence="9">ABC transporter, permease protein 1 (Cluster 1, maltose/g3p/polyamine/iron)</fullName>
    </submittedName>
</protein>
<evidence type="ECO:0000256" key="2">
    <source>
        <dbReference type="ARBA" id="ARBA00022448"/>
    </source>
</evidence>
<feature type="transmembrane region" description="Helical" evidence="7">
    <location>
        <begin position="96"/>
        <end position="117"/>
    </location>
</feature>
<sequence length="314" mass="34908">MAIREQAQSSAVAGRQPAQAKGRFRWTPYLFILPHLIFFVAFLGWPLFYGIYISLFNYDFSFPDYRPFVGLQNYRNLFDPASIQFEDFWDSVMNTLVFVLWSLPPLVIVALLLAVLLNGNYRGRNFFRGLYFAPWSLSAVVASLLGWWVFQNQGGLMNNFLGSVGLPQVSWLGSLPWAWIAITLVTVWWTVGFNTIIFLAALQDIPAPLYEAASIDGANAVQKFFGVTVPMLRPVIIFVITITLIASANLFAQPLVMTNGGPAGATESVIMRIYTEGFGAFRMGSAAAMSVLVAALLLILTLINFRVFGDSEGR</sequence>
<keyword evidence="3" id="KW-1003">Cell membrane</keyword>
<evidence type="ECO:0000256" key="7">
    <source>
        <dbReference type="RuleBase" id="RU363032"/>
    </source>
</evidence>
<dbReference type="InterPro" id="IPR000515">
    <property type="entry name" value="MetI-like"/>
</dbReference>
<dbReference type="GO" id="GO:0005886">
    <property type="term" value="C:plasma membrane"/>
    <property type="evidence" value="ECO:0007669"/>
    <property type="project" value="UniProtKB-SubCell"/>
</dbReference>
<evidence type="ECO:0000256" key="6">
    <source>
        <dbReference type="ARBA" id="ARBA00023136"/>
    </source>
</evidence>
<dbReference type="EMBL" id="CADCWP010000056">
    <property type="protein sequence ID" value="CAA9562988.1"/>
    <property type="molecule type" value="Genomic_DNA"/>
</dbReference>
<dbReference type="SUPFAM" id="SSF161098">
    <property type="entry name" value="MetI-like"/>
    <property type="match status" value="1"/>
</dbReference>
<dbReference type="Pfam" id="PF00528">
    <property type="entry name" value="BPD_transp_1"/>
    <property type="match status" value="1"/>
</dbReference>
<dbReference type="InterPro" id="IPR035906">
    <property type="entry name" value="MetI-like_sf"/>
</dbReference>
<dbReference type="InterPro" id="IPR051393">
    <property type="entry name" value="ABC_transporter_permease"/>
</dbReference>
<dbReference type="PROSITE" id="PS50928">
    <property type="entry name" value="ABC_TM1"/>
    <property type="match status" value="1"/>
</dbReference>
<evidence type="ECO:0000256" key="3">
    <source>
        <dbReference type="ARBA" id="ARBA00022475"/>
    </source>
</evidence>
<proteinExistence type="inferred from homology"/>
<feature type="transmembrane region" description="Helical" evidence="7">
    <location>
        <begin position="129"/>
        <end position="150"/>
    </location>
</feature>
<feature type="transmembrane region" description="Helical" evidence="7">
    <location>
        <begin position="232"/>
        <end position="252"/>
    </location>
</feature>
<dbReference type="GO" id="GO:0055085">
    <property type="term" value="P:transmembrane transport"/>
    <property type="evidence" value="ECO:0007669"/>
    <property type="project" value="InterPro"/>
</dbReference>
<dbReference type="PANTHER" id="PTHR30193">
    <property type="entry name" value="ABC TRANSPORTER PERMEASE PROTEIN"/>
    <property type="match status" value="1"/>
</dbReference>
<keyword evidence="5 7" id="KW-1133">Transmembrane helix</keyword>
<dbReference type="PANTHER" id="PTHR30193:SF37">
    <property type="entry name" value="INNER MEMBRANE ABC TRANSPORTER PERMEASE PROTEIN YCJO"/>
    <property type="match status" value="1"/>
</dbReference>
<reference evidence="9" key="1">
    <citation type="submission" date="2020-02" db="EMBL/GenBank/DDBJ databases">
        <authorList>
            <person name="Meier V. D."/>
        </authorList>
    </citation>
    <scope>NUCLEOTIDE SEQUENCE</scope>
    <source>
        <strain evidence="9">AVDCRST_MAG86</strain>
    </source>
</reference>
<name>A0A6J4UYK2_9DEIN</name>
<evidence type="ECO:0000256" key="4">
    <source>
        <dbReference type="ARBA" id="ARBA00022692"/>
    </source>
</evidence>
<organism evidence="9">
    <name type="scientific">uncultured Truepera sp</name>
    <dbReference type="NCBI Taxonomy" id="543023"/>
    <lineage>
        <taxon>Bacteria</taxon>
        <taxon>Thermotogati</taxon>
        <taxon>Deinococcota</taxon>
        <taxon>Deinococci</taxon>
        <taxon>Trueperales</taxon>
        <taxon>Trueperaceae</taxon>
        <taxon>Truepera</taxon>
        <taxon>environmental samples</taxon>
    </lineage>
</organism>